<dbReference type="Proteomes" id="UP000637774">
    <property type="component" value="Unassembled WGS sequence"/>
</dbReference>
<dbReference type="EMBL" id="BMGY01000027">
    <property type="protein sequence ID" value="GGH87762.1"/>
    <property type="molecule type" value="Genomic_DNA"/>
</dbReference>
<dbReference type="RefSeq" id="WP_188562658.1">
    <property type="nucleotide sequence ID" value="NZ_BMGY01000027.1"/>
</dbReference>
<gene>
    <name evidence="1" type="ORF">GCM10011495_27430</name>
</gene>
<comment type="caution">
    <text evidence="1">The sequence shown here is derived from an EMBL/GenBank/DDBJ whole genome shotgun (WGS) entry which is preliminary data.</text>
</comment>
<evidence type="ECO:0000313" key="1">
    <source>
        <dbReference type="EMBL" id="GGH87762.1"/>
    </source>
</evidence>
<keyword evidence="2" id="KW-1185">Reference proteome</keyword>
<evidence type="ECO:0008006" key="3">
    <source>
        <dbReference type="Google" id="ProtNLM"/>
    </source>
</evidence>
<sequence>MSITLKYGRLLFVLLLLVSLTNCSKEKVEPVRTPEDVIATGWRLTQYLRNGVDETSQLVIKNYEESYAKPEAHSRSYVDENNQAQSQTGTWKYDKEKNRINVSGVSSVKITRTTGSVSSSYYEIQKLDDQTLWYAFVNGSDRHEFRFVKK</sequence>
<protein>
    <recommendedName>
        <fullName evidence="3">Lipocalin-like domain-containing protein</fullName>
    </recommendedName>
</protein>
<organism evidence="1 2">
    <name type="scientific">Hymenobacter frigidus</name>
    <dbReference type="NCBI Taxonomy" id="1524095"/>
    <lineage>
        <taxon>Bacteria</taxon>
        <taxon>Pseudomonadati</taxon>
        <taxon>Bacteroidota</taxon>
        <taxon>Cytophagia</taxon>
        <taxon>Cytophagales</taxon>
        <taxon>Hymenobacteraceae</taxon>
        <taxon>Hymenobacter</taxon>
    </lineage>
</organism>
<reference evidence="2" key="1">
    <citation type="journal article" date="2019" name="Int. J. Syst. Evol. Microbiol.">
        <title>The Global Catalogue of Microorganisms (GCM) 10K type strain sequencing project: providing services to taxonomists for standard genome sequencing and annotation.</title>
        <authorList>
            <consortium name="The Broad Institute Genomics Platform"/>
            <consortium name="The Broad Institute Genome Sequencing Center for Infectious Disease"/>
            <person name="Wu L."/>
            <person name="Ma J."/>
        </authorList>
    </citation>
    <scope>NUCLEOTIDE SEQUENCE [LARGE SCALE GENOMIC DNA]</scope>
    <source>
        <strain evidence="2">CGMCC 1.14966</strain>
    </source>
</reference>
<proteinExistence type="predicted"/>
<accession>A0ABQ2ABK0</accession>
<name>A0ABQ2ABK0_9BACT</name>
<evidence type="ECO:0000313" key="2">
    <source>
        <dbReference type="Proteomes" id="UP000637774"/>
    </source>
</evidence>